<evidence type="ECO:0000256" key="13">
    <source>
        <dbReference type="ARBA" id="ARBA00047283"/>
    </source>
</evidence>
<comment type="function">
    <text evidence="1">Specifically methylates the cytosine at position 967 (m5C967) of 16S rRNA.</text>
</comment>
<dbReference type="NCBIfam" id="TIGR00563">
    <property type="entry name" value="rsmB"/>
    <property type="match status" value="1"/>
</dbReference>
<dbReference type="InterPro" id="IPR049560">
    <property type="entry name" value="MeTrfase_RsmB-F_NOP2_cat"/>
</dbReference>
<evidence type="ECO:0000256" key="8">
    <source>
        <dbReference type="ARBA" id="ARBA00022679"/>
    </source>
</evidence>
<feature type="binding site" evidence="14">
    <location>
        <position position="327"/>
    </location>
    <ligand>
        <name>S-adenosyl-L-methionine</name>
        <dbReference type="ChEBI" id="CHEBI:59789"/>
    </ligand>
</feature>
<dbReference type="Pfam" id="PF01189">
    <property type="entry name" value="Methyltr_RsmB-F"/>
    <property type="match status" value="1"/>
</dbReference>
<organism evidence="16 17">
    <name type="scientific">Chiayiivirga flava</name>
    <dbReference type="NCBI Taxonomy" id="659595"/>
    <lineage>
        <taxon>Bacteria</taxon>
        <taxon>Pseudomonadati</taxon>
        <taxon>Pseudomonadota</taxon>
        <taxon>Gammaproteobacteria</taxon>
        <taxon>Lysobacterales</taxon>
        <taxon>Lysobacteraceae</taxon>
        <taxon>Chiayiivirga</taxon>
    </lineage>
</organism>
<dbReference type="RefSeq" id="WP_183960038.1">
    <property type="nucleotide sequence ID" value="NZ_JACHHP010000002.1"/>
</dbReference>
<dbReference type="InterPro" id="IPR001678">
    <property type="entry name" value="MeTrfase_RsmB-F_NOP2_dom"/>
</dbReference>
<dbReference type="Pfam" id="PF01029">
    <property type="entry name" value="NusB"/>
    <property type="match status" value="1"/>
</dbReference>
<dbReference type="Gene3D" id="3.30.70.1170">
    <property type="entry name" value="Sun protein, domain 3"/>
    <property type="match status" value="1"/>
</dbReference>
<evidence type="ECO:0000256" key="14">
    <source>
        <dbReference type="PROSITE-ProRule" id="PRU01023"/>
    </source>
</evidence>
<dbReference type="Proteomes" id="UP000521199">
    <property type="component" value="Unassembled WGS sequence"/>
</dbReference>
<reference evidence="16 17" key="1">
    <citation type="submission" date="2020-08" db="EMBL/GenBank/DDBJ databases">
        <title>Genomic Encyclopedia of Type Strains, Phase IV (KMG-IV): sequencing the most valuable type-strain genomes for metagenomic binning, comparative biology and taxonomic classification.</title>
        <authorList>
            <person name="Goeker M."/>
        </authorList>
    </citation>
    <scope>NUCLEOTIDE SEQUENCE [LARGE SCALE GENOMIC DNA]</scope>
    <source>
        <strain evidence="16 17">DSM 24163</strain>
    </source>
</reference>
<evidence type="ECO:0000313" key="16">
    <source>
        <dbReference type="EMBL" id="MBB5207484.1"/>
    </source>
</evidence>
<evidence type="ECO:0000256" key="2">
    <source>
        <dbReference type="ARBA" id="ARBA00004496"/>
    </source>
</evidence>
<keyword evidence="17" id="KW-1185">Reference proteome</keyword>
<dbReference type="Pfam" id="PF22458">
    <property type="entry name" value="RsmF-B_ferredox"/>
    <property type="match status" value="1"/>
</dbReference>
<evidence type="ECO:0000256" key="6">
    <source>
        <dbReference type="ARBA" id="ARBA00022552"/>
    </source>
</evidence>
<dbReference type="InterPro" id="IPR004573">
    <property type="entry name" value="rRNA_ssu_MeTfrase_B"/>
</dbReference>
<evidence type="ECO:0000259" key="15">
    <source>
        <dbReference type="PROSITE" id="PS51686"/>
    </source>
</evidence>
<dbReference type="InterPro" id="IPR035926">
    <property type="entry name" value="NusB-like_sf"/>
</dbReference>
<sequence length="461" mass="48984">MSVEPHGAGVRAAAAKAIRAVRFDGVSLKAALPKALAGLRDPRDRALCEAICFEAARWLPRYEAVLARLLERPLATSARDVHGLLLAGLAQLDAMQLADYAAMSSTVEAARVLGQPRLVGVVNGVLRRFLRERDALFAAVDADPAARHAHPQWLIDTLRRDWPDAVDATLAANNAPASLWLRVNLRHGTREAYLQRLRAEGLDADAPAIAPAALRLHTHLAPTRLPGWDAGDVSVQDLAAQLAAPALGVLPGERVLDAGAAPGGKTAHLLETRPDIELVALDRDTRRLQRVGETLARLRLKATVQAGDASAPDGWWSGRAFDRILLDAPCSGTGIIRRQPDIKWHRRAADIPALVALQARLLDGLWPLLRPGGRLLYATCSVLKDENERQIDAFLARTRSAAAIALPDHHGRASGSGRQRLPGEDGGDGFFYAALEKRGAGTTGGTAAAAAGGGAAGRVPA</sequence>
<dbReference type="GO" id="GO:0070475">
    <property type="term" value="P:rRNA base methylation"/>
    <property type="evidence" value="ECO:0007669"/>
    <property type="project" value="TreeGrafter"/>
</dbReference>
<evidence type="ECO:0000256" key="5">
    <source>
        <dbReference type="ARBA" id="ARBA00022490"/>
    </source>
</evidence>
<dbReference type="PANTHER" id="PTHR22807">
    <property type="entry name" value="NOP2 YEAST -RELATED NOL1/NOP2/FMU SUN DOMAIN-CONTAINING"/>
    <property type="match status" value="1"/>
</dbReference>
<evidence type="ECO:0000256" key="9">
    <source>
        <dbReference type="ARBA" id="ARBA00022691"/>
    </source>
</evidence>
<dbReference type="Gene3D" id="1.10.940.10">
    <property type="entry name" value="NusB-like"/>
    <property type="match status" value="1"/>
</dbReference>
<feature type="binding site" evidence="14">
    <location>
        <position position="308"/>
    </location>
    <ligand>
        <name>S-adenosyl-L-methionine</name>
        <dbReference type="ChEBI" id="CHEBI:59789"/>
    </ligand>
</feature>
<evidence type="ECO:0000256" key="11">
    <source>
        <dbReference type="ARBA" id="ARBA00030399"/>
    </source>
</evidence>
<dbReference type="GO" id="GO:0009383">
    <property type="term" value="F:rRNA (cytosine-C5-)-methyltransferase activity"/>
    <property type="evidence" value="ECO:0007669"/>
    <property type="project" value="TreeGrafter"/>
</dbReference>
<comment type="catalytic activity">
    <reaction evidence="13">
        <text>cytidine(967) in 16S rRNA + S-adenosyl-L-methionine = 5-methylcytidine(967) in 16S rRNA + S-adenosyl-L-homocysteine + H(+)</text>
        <dbReference type="Rhea" id="RHEA:42748"/>
        <dbReference type="Rhea" id="RHEA-COMP:10219"/>
        <dbReference type="Rhea" id="RHEA-COMP:10220"/>
        <dbReference type="ChEBI" id="CHEBI:15378"/>
        <dbReference type="ChEBI" id="CHEBI:57856"/>
        <dbReference type="ChEBI" id="CHEBI:59789"/>
        <dbReference type="ChEBI" id="CHEBI:74483"/>
        <dbReference type="ChEBI" id="CHEBI:82748"/>
        <dbReference type="EC" id="2.1.1.176"/>
    </reaction>
</comment>
<dbReference type="SUPFAM" id="SSF48013">
    <property type="entry name" value="NusB-like"/>
    <property type="match status" value="1"/>
</dbReference>
<protein>
    <recommendedName>
        <fullName evidence="4">16S rRNA (cytosine(967)-C(5))-methyltransferase</fullName>
        <ecNumber evidence="4">2.1.1.176</ecNumber>
    </recommendedName>
    <alternativeName>
        <fullName evidence="11">16S rRNA m5C967 methyltransferase</fullName>
    </alternativeName>
    <alternativeName>
        <fullName evidence="12">rRNA (cytosine-C(5)-)-methyltransferase RsmB</fullName>
    </alternativeName>
</protein>
<comment type="caution">
    <text evidence="14">Lacks conserved residue(s) required for the propagation of feature annotation.</text>
</comment>
<dbReference type="Gene3D" id="3.40.50.150">
    <property type="entry name" value="Vaccinia Virus protein VP39"/>
    <property type="match status" value="1"/>
</dbReference>
<dbReference type="PANTHER" id="PTHR22807:SF61">
    <property type="entry name" value="NOL1_NOP2_SUN FAMILY PROTEIN _ ANTITERMINATION NUSB DOMAIN-CONTAINING PROTEIN"/>
    <property type="match status" value="1"/>
</dbReference>
<dbReference type="InterPro" id="IPR006027">
    <property type="entry name" value="NusB_RsmB_TIM44"/>
</dbReference>
<dbReference type="PROSITE" id="PS51686">
    <property type="entry name" value="SAM_MT_RSMB_NOP"/>
    <property type="match status" value="1"/>
</dbReference>
<dbReference type="SUPFAM" id="SSF53335">
    <property type="entry name" value="S-adenosyl-L-methionine-dependent methyltransferases"/>
    <property type="match status" value="1"/>
</dbReference>
<keyword evidence="6" id="KW-0698">rRNA processing</keyword>
<dbReference type="GO" id="GO:0006355">
    <property type="term" value="P:regulation of DNA-templated transcription"/>
    <property type="evidence" value="ECO:0007669"/>
    <property type="project" value="InterPro"/>
</dbReference>
<evidence type="ECO:0000256" key="7">
    <source>
        <dbReference type="ARBA" id="ARBA00022603"/>
    </source>
</evidence>
<dbReference type="PROSITE" id="PS01153">
    <property type="entry name" value="NOL1_NOP2_SUN"/>
    <property type="match status" value="1"/>
</dbReference>
<comment type="caution">
    <text evidence="16">The sequence shown here is derived from an EMBL/GenBank/DDBJ whole genome shotgun (WGS) entry which is preliminary data.</text>
</comment>
<dbReference type="PRINTS" id="PR02008">
    <property type="entry name" value="RCMTFAMILY"/>
</dbReference>
<dbReference type="CDD" id="cd02440">
    <property type="entry name" value="AdoMet_MTases"/>
    <property type="match status" value="1"/>
</dbReference>
<feature type="binding site" evidence="14">
    <location>
        <position position="282"/>
    </location>
    <ligand>
        <name>S-adenosyl-L-methionine</name>
        <dbReference type="ChEBI" id="CHEBI:59789"/>
    </ligand>
</feature>
<keyword evidence="8 14" id="KW-0808">Transferase</keyword>
<keyword evidence="7 14" id="KW-0489">Methyltransferase</keyword>
<evidence type="ECO:0000256" key="3">
    <source>
        <dbReference type="ARBA" id="ARBA00007494"/>
    </source>
</evidence>
<evidence type="ECO:0000313" key="17">
    <source>
        <dbReference type="Proteomes" id="UP000521199"/>
    </source>
</evidence>
<dbReference type="InterPro" id="IPR023267">
    <property type="entry name" value="RCMT"/>
</dbReference>
<dbReference type="EC" id="2.1.1.176" evidence="4"/>
<comment type="subcellular location">
    <subcellularLocation>
        <location evidence="2">Cytoplasm</location>
    </subcellularLocation>
</comment>
<keyword evidence="9 14" id="KW-0949">S-adenosyl-L-methionine</keyword>
<dbReference type="EMBL" id="JACHHP010000002">
    <property type="protein sequence ID" value="MBB5207484.1"/>
    <property type="molecule type" value="Genomic_DNA"/>
</dbReference>
<keyword evidence="10 14" id="KW-0694">RNA-binding</keyword>
<dbReference type="NCBIfam" id="NF008149">
    <property type="entry name" value="PRK10901.1"/>
    <property type="match status" value="1"/>
</dbReference>
<evidence type="ECO:0000256" key="12">
    <source>
        <dbReference type="ARBA" id="ARBA00031088"/>
    </source>
</evidence>
<evidence type="ECO:0000256" key="1">
    <source>
        <dbReference type="ARBA" id="ARBA00002724"/>
    </source>
</evidence>
<dbReference type="GO" id="GO:0003723">
    <property type="term" value="F:RNA binding"/>
    <property type="evidence" value="ECO:0007669"/>
    <property type="project" value="UniProtKB-UniRule"/>
</dbReference>
<proteinExistence type="inferred from homology"/>
<evidence type="ECO:0000256" key="4">
    <source>
        <dbReference type="ARBA" id="ARBA00012140"/>
    </source>
</evidence>
<dbReference type="InterPro" id="IPR029063">
    <property type="entry name" value="SAM-dependent_MTases_sf"/>
</dbReference>
<gene>
    <name evidence="16" type="ORF">HNQ52_001013</name>
</gene>
<keyword evidence="5" id="KW-0963">Cytoplasm</keyword>
<evidence type="ECO:0000256" key="10">
    <source>
        <dbReference type="ARBA" id="ARBA00022884"/>
    </source>
</evidence>
<accession>A0A7W8D3Z3</accession>
<dbReference type="InterPro" id="IPR018314">
    <property type="entry name" value="RsmB/NOL1/NOP2-like_CS"/>
</dbReference>
<dbReference type="AlphaFoldDB" id="A0A7W8D3Z3"/>
<comment type="similarity">
    <text evidence="3 14">Belongs to the class I-like SAM-binding methyltransferase superfamily. RsmB/NOP family.</text>
</comment>
<dbReference type="FunFam" id="3.40.50.150:FF:000022">
    <property type="entry name" value="Ribosomal RNA small subunit methyltransferase B"/>
    <property type="match status" value="1"/>
</dbReference>
<dbReference type="GO" id="GO:0005829">
    <property type="term" value="C:cytosol"/>
    <property type="evidence" value="ECO:0007669"/>
    <property type="project" value="TreeGrafter"/>
</dbReference>
<feature type="active site" description="Nucleophile" evidence="14">
    <location>
        <position position="380"/>
    </location>
</feature>
<name>A0A7W8D3Z3_9GAMM</name>
<feature type="domain" description="SAM-dependent MTase RsmB/NOP-type" evidence="15">
    <location>
        <begin position="169"/>
        <end position="438"/>
    </location>
</feature>
<dbReference type="InterPro" id="IPR054728">
    <property type="entry name" value="RsmB-like_ferredoxin"/>
</dbReference>